<evidence type="ECO:0000313" key="2">
    <source>
        <dbReference type="Proteomes" id="UP000319859"/>
    </source>
</evidence>
<protein>
    <submittedName>
        <fullName evidence="1">Uncharacterized protein</fullName>
    </submittedName>
</protein>
<gene>
    <name evidence="1" type="ORF">FBZ89_12145</name>
</gene>
<proteinExistence type="predicted"/>
<name>A0A560EUS3_9PROT</name>
<sequence length="119" mass="12984">MDGLMTVRKGESVSWVREDGPLTLLVPGADSAYAQGDLLFVLTANPTDLPHRLSVFGPDGMRLAELPSPPGYAFQYLSRHTEAGVSIVCAAGNPAEPWPDWHFGYDPEERALVRLGRAY</sequence>
<dbReference type="AlphaFoldDB" id="A0A560EUS3"/>
<dbReference type="EMBL" id="VITN01000021">
    <property type="protein sequence ID" value="TWB13078.1"/>
    <property type="molecule type" value="Genomic_DNA"/>
</dbReference>
<reference evidence="1 2" key="1">
    <citation type="submission" date="2019-06" db="EMBL/GenBank/DDBJ databases">
        <title>Genomic Encyclopedia of Type Strains, Phase IV (KMG-V): Genome sequencing to study the core and pangenomes of soil and plant-associated prokaryotes.</title>
        <authorList>
            <person name="Whitman W."/>
        </authorList>
    </citation>
    <scope>NUCLEOTIDE SEQUENCE [LARGE SCALE GENOMIC DNA]</scope>
    <source>
        <strain evidence="1 2">BR 11880</strain>
    </source>
</reference>
<organism evidence="1 2">
    <name type="scientific">Nitrospirillum amazonense</name>
    <dbReference type="NCBI Taxonomy" id="28077"/>
    <lineage>
        <taxon>Bacteria</taxon>
        <taxon>Pseudomonadati</taxon>
        <taxon>Pseudomonadota</taxon>
        <taxon>Alphaproteobacteria</taxon>
        <taxon>Rhodospirillales</taxon>
        <taxon>Azospirillaceae</taxon>
        <taxon>Nitrospirillum</taxon>
    </lineage>
</organism>
<dbReference type="Proteomes" id="UP000319859">
    <property type="component" value="Unassembled WGS sequence"/>
</dbReference>
<accession>A0A560EUS3</accession>
<evidence type="ECO:0000313" key="1">
    <source>
        <dbReference type="EMBL" id="TWB13078.1"/>
    </source>
</evidence>
<comment type="caution">
    <text evidence="1">The sequence shown here is derived from an EMBL/GenBank/DDBJ whole genome shotgun (WGS) entry which is preliminary data.</text>
</comment>